<dbReference type="OrthoDB" id="9785768at2"/>
<evidence type="ECO:0000313" key="10">
    <source>
        <dbReference type="Proteomes" id="UP000265581"/>
    </source>
</evidence>
<keyword evidence="10" id="KW-1185">Reference proteome</keyword>
<reference evidence="9 10" key="1">
    <citation type="submission" date="2018-08" db="EMBL/GenBank/DDBJ databases">
        <title>Aeromicrobium sp. M2KJ-4, whole genome shotgun sequence.</title>
        <authorList>
            <person name="Tuo L."/>
        </authorList>
    </citation>
    <scope>NUCLEOTIDE SEQUENCE [LARGE SCALE GENOMIC DNA]</scope>
    <source>
        <strain evidence="9 10">M2KJ-4</strain>
    </source>
</reference>
<dbReference type="PANTHER" id="PTHR42870:SF1">
    <property type="entry name" value="NON-SPECIFIC LIPID-TRANSFER PROTEIN-LIKE 2"/>
    <property type="match status" value="1"/>
</dbReference>
<accession>A0A371PB10</accession>
<dbReference type="EC" id="2.3.1.176" evidence="1"/>
<evidence type="ECO:0000256" key="5">
    <source>
        <dbReference type="ARBA" id="ARBA00023121"/>
    </source>
</evidence>
<dbReference type="Pfam" id="PF22691">
    <property type="entry name" value="Thiolase_C_1"/>
    <property type="match status" value="1"/>
</dbReference>
<evidence type="ECO:0000259" key="8">
    <source>
        <dbReference type="Pfam" id="PF22691"/>
    </source>
</evidence>
<dbReference type="AlphaFoldDB" id="A0A371PB10"/>
<dbReference type="InterPro" id="IPR016039">
    <property type="entry name" value="Thiolase-like"/>
</dbReference>
<dbReference type="Pfam" id="PF00108">
    <property type="entry name" value="Thiolase_N"/>
    <property type="match status" value="1"/>
</dbReference>
<evidence type="ECO:0000256" key="3">
    <source>
        <dbReference type="ARBA" id="ARBA00022679"/>
    </source>
</evidence>
<keyword evidence="2" id="KW-0813">Transport</keyword>
<dbReference type="PIRSF" id="PIRSF000429">
    <property type="entry name" value="Ac-CoA_Ac_transf"/>
    <property type="match status" value="1"/>
</dbReference>
<protein>
    <recommendedName>
        <fullName evidence="1">propanoyl-CoA C-acyltransferase</fullName>
        <ecNumber evidence="1">2.3.1.176</ecNumber>
    </recommendedName>
    <alternativeName>
        <fullName evidence="6">Propanoyl-CoA C-acyltransferase</fullName>
    </alternativeName>
</protein>
<gene>
    <name evidence="9" type="ORF">DX116_03695</name>
</gene>
<dbReference type="InterPro" id="IPR020616">
    <property type="entry name" value="Thiolase_N"/>
</dbReference>
<keyword evidence="4" id="KW-0445">Lipid transport</keyword>
<evidence type="ECO:0000259" key="7">
    <source>
        <dbReference type="Pfam" id="PF00108"/>
    </source>
</evidence>
<dbReference type="EMBL" id="QUBR01000001">
    <property type="protein sequence ID" value="REK72718.1"/>
    <property type="molecule type" value="Genomic_DNA"/>
</dbReference>
<evidence type="ECO:0000256" key="2">
    <source>
        <dbReference type="ARBA" id="ARBA00022448"/>
    </source>
</evidence>
<keyword evidence="5" id="KW-0446">Lipid-binding</keyword>
<organism evidence="9 10">
    <name type="scientific">Aeromicrobium endophyticum</name>
    <dbReference type="NCBI Taxonomy" id="2292704"/>
    <lineage>
        <taxon>Bacteria</taxon>
        <taxon>Bacillati</taxon>
        <taxon>Actinomycetota</taxon>
        <taxon>Actinomycetes</taxon>
        <taxon>Propionibacteriales</taxon>
        <taxon>Nocardioidaceae</taxon>
        <taxon>Aeromicrobium</taxon>
    </lineage>
</organism>
<dbReference type="PROSITE" id="PS00737">
    <property type="entry name" value="THIOLASE_2"/>
    <property type="match status" value="1"/>
</dbReference>
<dbReference type="Proteomes" id="UP000265581">
    <property type="component" value="Unassembled WGS sequence"/>
</dbReference>
<name>A0A371PB10_9ACTN</name>
<proteinExistence type="predicted"/>
<dbReference type="SUPFAM" id="SSF53901">
    <property type="entry name" value="Thiolase-like"/>
    <property type="match status" value="2"/>
</dbReference>
<dbReference type="InterPro" id="IPR055140">
    <property type="entry name" value="Thiolase_C_2"/>
</dbReference>
<evidence type="ECO:0000256" key="1">
    <source>
        <dbReference type="ARBA" id="ARBA00012352"/>
    </source>
</evidence>
<evidence type="ECO:0000256" key="4">
    <source>
        <dbReference type="ARBA" id="ARBA00023055"/>
    </source>
</evidence>
<dbReference type="NCBIfam" id="NF004936">
    <property type="entry name" value="PRK06289.1"/>
    <property type="match status" value="1"/>
</dbReference>
<dbReference type="GO" id="GO:0006869">
    <property type="term" value="P:lipid transport"/>
    <property type="evidence" value="ECO:0007669"/>
    <property type="project" value="UniProtKB-KW"/>
</dbReference>
<dbReference type="PANTHER" id="PTHR42870">
    <property type="entry name" value="ACETYL-COA C-ACETYLTRANSFERASE"/>
    <property type="match status" value="1"/>
</dbReference>
<feature type="domain" description="Thiolase C-terminal" evidence="8">
    <location>
        <begin position="283"/>
        <end position="408"/>
    </location>
</feature>
<dbReference type="Gene3D" id="3.40.47.10">
    <property type="match status" value="1"/>
</dbReference>
<dbReference type="GO" id="GO:0016747">
    <property type="term" value="F:acyltransferase activity, transferring groups other than amino-acyl groups"/>
    <property type="evidence" value="ECO:0007669"/>
    <property type="project" value="InterPro"/>
</dbReference>
<keyword evidence="3" id="KW-0808">Transferase</keyword>
<comment type="caution">
    <text evidence="9">The sequence shown here is derived from an EMBL/GenBank/DDBJ whole genome shotgun (WGS) entry which is preliminary data.</text>
</comment>
<evidence type="ECO:0000313" key="9">
    <source>
        <dbReference type="EMBL" id="REK72718.1"/>
    </source>
</evidence>
<dbReference type="RefSeq" id="WP_119702831.1">
    <property type="nucleotide sequence ID" value="NZ_JBHSOI010000001.1"/>
</dbReference>
<dbReference type="InterPro" id="IPR002155">
    <property type="entry name" value="Thiolase"/>
</dbReference>
<dbReference type="GO" id="GO:0008289">
    <property type="term" value="F:lipid binding"/>
    <property type="evidence" value="ECO:0007669"/>
    <property type="project" value="UniProtKB-KW"/>
</dbReference>
<dbReference type="InterPro" id="IPR020613">
    <property type="entry name" value="Thiolase_CS"/>
</dbReference>
<dbReference type="CDD" id="cd00829">
    <property type="entry name" value="SCP-x_thiolase"/>
    <property type="match status" value="1"/>
</dbReference>
<evidence type="ECO:0000256" key="6">
    <source>
        <dbReference type="ARBA" id="ARBA00032316"/>
    </source>
</evidence>
<feature type="domain" description="Thiolase N-terminal" evidence="7">
    <location>
        <begin position="7"/>
        <end position="187"/>
    </location>
</feature>
<sequence length="411" mass="42492">MAHDLYVLGGAQTDFARNWAKEGLGLLDMLTEVLPAAFADAQVQSSEVQVVHVGNLAGELFAGQAQLGGLVAAADPGLVGLPSTRHEAACASGSTALVAAGADIASGRYDVALVVGLELMRNVSAKQAADHLGTAAWAGREAVDAEYAWPALFAEVADEYEARYGLDHAVLGRFAEIAFANGADNPLAQARDWAFPAGSFAEDDDVNPLVEGRLRKTDCGRITDGAAAVVLAGPDYAAEWAAARGLDLEQIPRLSGFGHRTDTLLLADKLDASRGTDHLFPHLHGTIHDAYRRAGLSGIDDVDVVEMHDCFSITGLVTLEHLGLVAGGKGGEVVHDGTIERTGRLPVNPGGGLLAAGHPVGATGVRMVLDATRQVTGRAGAVQVDGARRVVTVNVGGSFTTAVAFVVETGA</sequence>